<feature type="non-terminal residue" evidence="1">
    <location>
        <position position="1"/>
    </location>
</feature>
<organism evidence="1 2">
    <name type="scientific">Durusdinium trenchii</name>
    <dbReference type="NCBI Taxonomy" id="1381693"/>
    <lineage>
        <taxon>Eukaryota</taxon>
        <taxon>Sar</taxon>
        <taxon>Alveolata</taxon>
        <taxon>Dinophyceae</taxon>
        <taxon>Suessiales</taxon>
        <taxon>Symbiodiniaceae</taxon>
        <taxon>Durusdinium</taxon>
    </lineage>
</organism>
<sequence>DAVVSRRDFLESYDEPWVSCVKAKALGVMCAYNQARLLARLLAWKWGVESA</sequence>
<evidence type="ECO:0000313" key="1">
    <source>
        <dbReference type="EMBL" id="CAK9084846.1"/>
    </source>
</evidence>
<accession>A0ABP0QCF3</accession>
<gene>
    <name evidence="1" type="ORF">CCMP2556_LOCUS41234</name>
</gene>
<name>A0ABP0QCF3_9DINO</name>
<keyword evidence="2" id="KW-1185">Reference proteome</keyword>
<dbReference type="EMBL" id="CAXAMN010024239">
    <property type="protein sequence ID" value="CAK9084846.1"/>
    <property type="molecule type" value="Genomic_DNA"/>
</dbReference>
<evidence type="ECO:0000313" key="2">
    <source>
        <dbReference type="Proteomes" id="UP001642484"/>
    </source>
</evidence>
<feature type="non-terminal residue" evidence="1">
    <location>
        <position position="51"/>
    </location>
</feature>
<reference evidence="1 2" key="1">
    <citation type="submission" date="2024-02" db="EMBL/GenBank/DDBJ databases">
        <authorList>
            <person name="Chen Y."/>
            <person name="Shah S."/>
            <person name="Dougan E. K."/>
            <person name="Thang M."/>
            <person name="Chan C."/>
        </authorList>
    </citation>
    <scope>NUCLEOTIDE SEQUENCE [LARGE SCALE GENOMIC DNA]</scope>
</reference>
<comment type="caution">
    <text evidence="1">The sequence shown here is derived from an EMBL/GenBank/DDBJ whole genome shotgun (WGS) entry which is preliminary data.</text>
</comment>
<dbReference type="Proteomes" id="UP001642484">
    <property type="component" value="Unassembled WGS sequence"/>
</dbReference>
<proteinExistence type="predicted"/>
<protein>
    <submittedName>
        <fullName evidence="1">Uncharacterized protein</fullName>
    </submittedName>
</protein>